<feature type="transmembrane region" description="Helical" evidence="14">
    <location>
        <begin position="726"/>
        <end position="747"/>
    </location>
</feature>
<evidence type="ECO:0000259" key="15">
    <source>
        <dbReference type="Pfam" id="PF09924"/>
    </source>
</evidence>
<dbReference type="InterPro" id="IPR022791">
    <property type="entry name" value="L-PG_synthase/AglD"/>
</dbReference>
<dbReference type="PANTHER" id="PTHR34697">
    <property type="entry name" value="PHOSPHATIDYLGLYCEROL LYSYLTRANSFERASE"/>
    <property type="match status" value="1"/>
</dbReference>
<evidence type="ECO:0000313" key="16">
    <source>
        <dbReference type="EMBL" id="MCM1981983.1"/>
    </source>
</evidence>
<keyword evidence="6" id="KW-0808">Transferase</keyword>
<sequence>MMRYRAPVVQGLLWMLPLFTALVGGVNIISAITPGLRNRWEWLADLYPFEVRAGGHIFAALTGFFLLTLATRLLRRKTWAWRLAVGLLMVSIVSHLLKGLDYEEALLSGTLLLQLILLRSHFTAQSDPPSIRQGIRVLGGALIFTLAYGTLGFLWLDQHYAVKFNLLEAFRQTLAMFFTADNAGLQATNRYGQFFANSIYLMGAVSLGYAFWMILRPVLLSQTESEANRQRATAIVNQYGCTSLARFTLFPDKYYFFSPSGQSIIAYVPKGRTALALGDPIGPPAERQEVLQSFQIFCHRNDWLPAFYQVLPQDLKLYQSMGWQSLKIGEEGIVDLQRFTLQGKAGRKLRSSLNKLTQAGYRLQFYQPPISGTLLDQLESISDEWLAMMQGAEKQFSLGWFDRTYLSESEIAVVLAPDGTPQAFANVIPEYQNNEATIDLMRRRQVVEHGIMDFLFIALFEHFQAQGYDGFNLGLSALSGVGQSSTSRRLERVLHFLYEHLNQFYNFQGLHAYKDKFDPRWEPRYLVYPSLTTLPEVVLALVRADSGDRLWDYFNPGLLRQLGLPWQRLSQWTSGLLGLSLFGLAVWAIAQEVQKYSWSALLQALGSIPSPWILLALGLTGANYAVLAGYDILALRYIKVPLAWQKSAQAALVSYAVSNSVGFALLSGSALRYRMYTAWGLTLPQISRIIAFCNFSFWLGLFAIGGVMFLFDPIALPKFLKLPFETVLPLGLCFTLVTAAYLGLSWFRRRPLRLRSWVLPHIPPQISILQIGLTSLDWILAAGVLFILLPKSIPLSFFGFFGIYLLAQVVGVISNVPGGLGVFESMILLLLSPPVPSLQLLGALLAYRCIYYLVPLLSAIFLLGIHEIIQYRQRRFPAP</sequence>
<feature type="transmembrane region" description="Helical" evidence="14">
    <location>
        <begin position="134"/>
        <end position="156"/>
    </location>
</feature>
<evidence type="ECO:0000256" key="13">
    <source>
        <dbReference type="ARBA" id="ARBA00047540"/>
    </source>
</evidence>
<dbReference type="AlphaFoldDB" id="A0ABD4T0E5"/>
<keyword evidence="5" id="KW-1003">Cell membrane</keyword>
<comment type="subcellular location">
    <subcellularLocation>
        <location evidence="1">Cell membrane</location>
        <topology evidence="1">Multi-pass membrane protein</topology>
    </subcellularLocation>
</comment>
<feature type="transmembrane region" description="Helical" evidence="14">
    <location>
        <begin position="850"/>
        <end position="869"/>
    </location>
</feature>
<evidence type="ECO:0000256" key="1">
    <source>
        <dbReference type="ARBA" id="ARBA00004651"/>
    </source>
</evidence>
<evidence type="ECO:0000256" key="9">
    <source>
        <dbReference type="ARBA" id="ARBA00023098"/>
    </source>
</evidence>
<dbReference type="PANTHER" id="PTHR34697:SF2">
    <property type="entry name" value="PHOSPHATIDYLGLYCEROL LYSYLTRANSFERASE"/>
    <property type="match status" value="1"/>
</dbReference>
<proteinExistence type="inferred from homology"/>
<evidence type="ECO:0000256" key="3">
    <source>
        <dbReference type="ARBA" id="ARBA00012014"/>
    </source>
</evidence>
<name>A0ABD4T0E5_9CYAN</name>
<keyword evidence="10 14" id="KW-0472">Membrane</keyword>
<evidence type="ECO:0000256" key="8">
    <source>
        <dbReference type="ARBA" id="ARBA00022989"/>
    </source>
</evidence>
<comment type="similarity">
    <text evidence="2">Belongs to the LPG synthase family.</text>
</comment>
<feature type="transmembrane region" description="Helical" evidence="14">
    <location>
        <begin position="194"/>
        <end position="215"/>
    </location>
</feature>
<dbReference type="GO" id="GO:0050071">
    <property type="term" value="F:phosphatidylglycerol lysyltransferase activity"/>
    <property type="evidence" value="ECO:0007669"/>
    <property type="project" value="UniProtKB-EC"/>
</dbReference>
<evidence type="ECO:0000256" key="14">
    <source>
        <dbReference type="SAM" id="Phobius"/>
    </source>
</evidence>
<dbReference type="InterPro" id="IPR051211">
    <property type="entry name" value="PG_lysyltransferase"/>
</dbReference>
<dbReference type="GO" id="GO:0006629">
    <property type="term" value="P:lipid metabolic process"/>
    <property type="evidence" value="ECO:0007669"/>
    <property type="project" value="UniProtKB-KW"/>
</dbReference>
<dbReference type="InterPro" id="IPR016181">
    <property type="entry name" value="Acyl_CoA_acyltransferase"/>
</dbReference>
<feature type="transmembrane region" description="Helical" evidence="14">
    <location>
        <begin position="569"/>
        <end position="590"/>
    </location>
</feature>
<comment type="catalytic activity">
    <reaction evidence="13">
        <text>L-lysyl-tRNA(Lys) + a 1,2-diacyl-sn-glycero-3-phospho-(1'-sn-glycerol) = a 1,2-diacyl-sn-glycero-3-phospho-1'-(3'-O-L-lysyl)-sn-glycerol + tRNA(Lys)</text>
        <dbReference type="Rhea" id="RHEA:10668"/>
        <dbReference type="Rhea" id="RHEA-COMP:9696"/>
        <dbReference type="Rhea" id="RHEA-COMP:9697"/>
        <dbReference type="ChEBI" id="CHEBI:64716"/>
        <dbReference type="ChEBI" id="CHEBI:75792"/>
        <dbReference type="ChEBI" id="CHEBI:78442"/>
        <dbReference type="ChEBI" id="CHEBI:78529"/>
        <dbReference type="EC" id="2.3.2.3"/>
    </reaction>
</comment>
<keyword evidence="9" id="KW-0443">Lipid metabolism</keyword>
<feature type="transmembrane region" description="Helical" evidence="14">
    <location>
        <begin position="53"/>
        <end position="74"/>
    </location>
</feature>
<evidence type="ECO:0000256" key="12">
    <source>
        <dbReference type="ARBA" id="ARBA00031899"/>
    </source>
</evidence>
<feature type="transmembrane region" description="Helical" evidence="14">
    <location>
        <begin position="650"/>
        <end position="668"/>
    </location>
</feature>
<feature type="transmembrane region" description="Helical" evidence="14">
    <location>
        <begin position="81"/>
        <end position="99"/>
    </location>
</feature>
<feature type="transmembrane region" description="Helical" evidence="14">
    <location>
        <begin position="689"/>
        <end position="711"/>
    </location>
</feature>
<evidence type="ECO:0000256" key="11">
    <source>
        <dbReference type="ARBA" id="ARBA00023251"/>
    </source>
</evidence>
<keyword evidence="7 14" id="KW-0812">Transmembrane</keyword>
<dbReference type="Pfam" id="PF09924">
    <property type="entry name" value="LPG_synthase_C"/>
    <property type="match status" value="1"/>
</dbReference>
<dbReference type="GO" id="GO:0046677">
    <property type="term" value="P:response to antibiotic"/>
    <property type="evidence" value="ECO:0007669"/>
    <property type="project" value="UniProtKB-KW"/>
</dbReference>
<keyword evidence="11" id="KW-0046">Antibiotic resistance</keyword>
<evidence type="ECO:0000256" key="2">
    <source>
        <dbReference type="ARBA" id="ARBA00008627"/>
    </source>
</evidence>
<evidence type="ECO:0000256" key="7">
    <source>
        <dbReference type="ARBA" id="ARBA00022692"/>
    </source>
</evidence>
<dbReference type="EC" id="2.3.2.3" evidence="3"/>
<dbReference type="SUPFAM" id="SSF55729">
    <property type="entry name" value="Acyl-CoA N-acyltransferases (Nat)"/>
    <property type="match status" value="1"/>
</dbReference>
<feature type="transmembrane region" description="Helical" evidence="14">
    <location>
        <begin position="611"/>
        <end position="630"/>
    </location>
</feature>
<dbReference type="Pfam" id="PF03706">
    <property type="entry name" value="LPG_synthase_TM"/>
    <property type="match status" value="1"/>
</dbReference>
<dbReference type="Proteomes" id="UP000031561">
    <property type="component" value="Unassembled WGS sequence"/>
</dbReference>
<dbReference type="EMBL" id="JTHE03000026">
    <property type="protein sequence ID" value="MCM1981983.1"/>
    <property type="molecule type" value="Genomic_DNA"/>
</dbReference>
<keyword evidence="17" id="KW-1185">Reference proteome</keyword>
<gene>
    <name evidence="16" type="ORF">QQ91_0003940</name>
</gene>
<accession>A0ABD4T0E5</accession>
<protein>
    <recommendedName>
        <fullName evidence="4">Phosphatidylglycerol lysyltransferase</fullName>
        <ecNumber evidence="3">2.3.2.3</ecNumber>
    </recommendedName>
    <alternativeName>
        <fullName evidence="12">Lysylphosphatidylglycerol synthase</fullName>
    </alternativeName>
</protein>
<feature type="transmembrane region" description="Helical" evidence="14">
    <location>
        <begin position="795"/>
        <end position="814"/>
    </location>
</feature>
<evidence type="ECO:0000256" key="5">
    <source>
        <dbReference type="ARBA" id="ARBA00022475"/>
    </source>
</evidence>
<comment type="caution">
    <text evidence="16">The sequence shown here is derived from an EMBL/GenBank/DDBJ whole genome shotgun (WGS) entry which is preliminary data.</text>
</comment>
<organism evidence="16 17">
    <name type="scientific">Lyngbya confervoides BDU141951</name>
    <dbReference type="NCBI Taxonomy" id="1574623"/>
    <lineage>
        <taxon>Bacteria</taxon>
        <taxon>Bacillati</taxon>
        <taxon>Cyanobacteriota</taxon>
        <taxon>Cyanophyceae</taxon>
        <taxon>Oscillatoriophycideae</taxon>
        <taxon>Oscillatoriales</taxon>
        <taxon>Microcoleaceae</taxon>
        <taxon>Lyngbya</taxon>
    </lineage>
</organism>
<evidence type="ECO:0000256" key="4">
    <source>
        <dbReference type="ARBA" id="ARBA00021546"/>
    </source>
</evidence>
<evidence type="ECO:0000256" key="10">
    <source>
        <dbReference type="ARBA" id="ARBA00023136"/>
    </source>
</evidence>
<keyword evidence="8 14" id="KW-1133">Transmembrane helix</keyword>
<dbReference type="InterPro" id="IPR024320">
    <property type="entry name" value="LPG_synthase_C"/>
</dbReference>
<feature type="transmembrane region" description="Helical" evidence="14">
    <location>
        <begin position="12"/>
        <end position="33"/>
    </location>
</feature>
<reference evidence="16 17" key="1">
    <citation type="journal article" date="2015" name="Genome Announc.">
        <title>Draft Genome Sequence of Filamentous Marine Cyanobacterium Lyngbya confervoides Strain BDU141951.</title>
        <authorList>
            <person name="Chandrababunaidu M.M."/>
            <person name="Sen D."/>
            <person name="Tripathy S."/>
        </authorList>
    </citation>
    <scope>NUCLEOTIDE SEQUENCE [LARGE SCALE GENOMIC DNA]</scope>
    <source>
        <strain evidence="16 17">BDU141951</strain>
    </source>
</reference>
<evidence type="ECO:0000313" key="17">
    <source>
        <dbReference type="Proteomes" id="UP000031561"/>
    </source>
</evidence>
<feature type="domain" description="Phosphatidylglycerol lysyltransferase C-terminal" evidence="15">
    <location>
        <begin position="234"/>
        <end position="528"/>
    </location>
</feature>
<dbReference type="GO" id="GO:0005886">
    <property type="term" value="C:plasma membrane"/>
    <property type="evidence" value="ECO:0007669"/>
    <property type="project" value="UniProtKB-SubCell"/>
</dbReference>
<evidence type="ECO:0000256" key="6">
    <source>
        <dbReference type="ARBA" id="ARBA00022679"/>
    </source>
</evidence>
<dbReference type="RefSeq" id="WP_166283926.1">
    <property type="nucleotide sequence ID" value="NZ_JTHE03000026.1"/>
</dbReference>